<dbReference type="OrthoDB" id="7508028at2"/>
<feature type="domain" description="HTH araC/xylS-type" evidence="4">
    <location>
        <begin position="189"/>
        <end position="288"/>
    </location>
</feature>
<keyword evidence="3" id="KW-0804">Transcription</keyword>
<dbReference type="SMART" id="SM00342">
    <property type="entry name" value="HTH_ARAC"/>
    <property type="match status" value="1"/>
</dbReference>
<evidence type="ECO:0000256" key="3">
    <source>
        <dbReference type="ARBA" id="ARBA00023163"/>
    </source>
</evidence>
<evidence type="ECO:0000313" key="6">
    <source>
        <dbReference type="Proteomes" id="UP000056968"/>
    </source>
</evidence>
<dbReference type="STRING" id="1332080.ATN00_11085"/>
<accession>A0A0S3EZ87</accession>
<gene>
    <name evidence="5" type="ORF">ATN00_11085</name>
</gene>
<dbReference type="Proteomes" id="UP000056968">
    <property type="component" value="Chromosome"/>
</dbReference>
<name>A0A0S3EZ87_9SPHN</name>
<dbReference type="Pfam" id="PF12833">
    <property type="entry name" value="HTH_18"/>
    <property type="match status" value="1"/>
</dbReference>
<dbReference type="InterPro" id="IPR020449">
    <property type="entry name" value="Tscrpt_reg_AraC-type_HTH"/>
</dbReference>
<sequence>MIVDALPKPSGLDGIVEHQIRSAASTVQINRYSWREPREAVFKTDAPIIDILLSRRQAELDGEFLEAGWRARRPVGEIMFMPPDFTLHSRWNRGDRRSMCCVLDKSAFSDFFEINWEDRKLAASLDICNGFVRGVMMRLVSEAMEPSFASAIYIEALSTALAVELRRHFDMLDPENLPKEGGLSLSQLRRIRESLEEESASHPVTVAGLAKREGLSVRHFSRLFRASTGSAVSDYAAGIRIERAKKLLADEHRLIKEVAYSCGFQSSSSFSSAFRRATSLTPQQFRSTRLD</sequence>
<dbReference type="RefSeq" id="WP_062064682.1">
    <property type="nucleotide sequence ID" value="NZ_CP013264.1"/>
</dbReference>
<dbReference type="InterPro" id="IPR018062">
    <property type="entry name" value="HTH_AraC-typ_CS"/>
</dbReference>
<reference evidence="5 6" key="1">
    <citation type="submission" date="2015-11" db="EMBL/GenBank/DDBJ databases">
        <title>A Two-component Flavoprotein Monooxygenase System MeaXY Responsible for para-Hydroxylation of 2-Methyl-6-ethylaniline and 2,6-Diethylaniline in Sphingobium baderi DE-13.</title>
        <authorList>
            <person name="Cheng M."/>
            <person name="Meng Q."/>
            <person name="Yang Y."/>
            <person name="Chu C."/>
            <person name="Yan X."/>
            <person name="He J."/>
            <person name="Li S."/>
        </authorList>
    </citation>
    <scope>NUCLEOTIDE SEQUENCE [LARGE SCALE GENOMIC DNA]</scope>
    <source>
        <strain evidence="5 6">DE-13</strain>
    </source>
</reference>
<evidence type="ECO:0000256" key="2">
    <source>
        <dbReference type="ARBA" id="ARBA00023125"/>
    </source>
</evidence>
<dbReference type="InterPro" id="IPR009057">
    <property type="entry name" value="Homeodomain-like_sf"/>
</dbReference>
<dbReference type="GO" id="GO:0043565">
    <property type="term" value="F:sequence-specific DNA binding"/>
    <property type="evidence" value="ECO:0007669"/>
    <property type="project" value="InterPro"/>
</dbReference>
<dbReference type="InterPro" id="IPR050204">
    <property type="entry name" value="AraC_XylS_family_regulators"/>
</dbReference>
<protein>
    <recommendedName>
        <fullName evidence="4">HTH araC/xylS-type domain-containing protein</fullName>
    </recommendedName>
</protein>
<dbReference type="PROSITE" id="PS00041">
    <property type="entry name" value="HTH_ARAC_FAMILY_1"/>
    <property type="match status" value="1"/>
</dbReference>
<dbReference type="Gene3D" id="1.10.10.60">
    <property type="entry name" value="Homeodomain-like"/>
    <property type="match status" value="2"/>
</dbReference>
<organism evidence="5 6">
    <name type="scientific">Sphingobium baderi</name>
    <dbReference type="NCBI Taxonomy" id="1332080"/>
    <lineage>
        <taxon>Bacteria</taxon>
        <taxon>Pseudomonadati</taxon>
        <taxon>Pseudomonadota</taxon>
        <taxon>Alphaproteobacteria</taxon>
        <taxon>Sphingomonadales</taxon>
        <taxon>Sphingomonadaceae</taxon>
        <taxon>Sphingobium</taxon>
    </lineage>
</organism>
<keyword evidence="2" id="KW-0238">DNA-binding</keyword>
<dbReference type="PRINTS" id="PR00032">
    <property type="entry name" value="HTHARAC"/>
</dbReference>
<dbReference type="KEGG" id="sbd:ATN00_11085"/>
<dbReference type="InterPro" id="IPR018060">
    <property type="entry name" value="HTH_AraC"/>
</dbReference>
<evidence type="ECO:0000259" key="4">
    <source>
        <dbReference type="PROSITE" id="PS01124"/>
    </source>
</evidence>
<dbReference type="PANTHER" id="PTHR46796:SF6">
    <property type="entry name" value="ARAC SUBFAMILY"/>
    <property type="match status" value="1"/>
</dbReference>
<keyword evidence="6" id="KW-1185">Reference proteome</keyword>
<evidence type="ECO:0000313" key="5">
    <source>
        <dbReference type="EMBL" id="ALR20760.1"/>
    </source>
</evidence>
<dbReference type="PROSITE" id="PS01124">
    <property type="entry name" value="HTH_ARAC_FAMILY_2"/>
    <property type="match status" value="1"/>
</dbReference>
<keyword evidence="1" id="KW-0805">Transcription regulation</keyword>
<proteinExistence type="predicted"/>
<evidence type="ECO:0000256" key="1">
    <source>
        <dbReference type="ARBA" id="ARBA00023015"/>
    </source>
</evidence>
<dbReference type="PANTHER" id="PTHR46796">
    <property type="entry name" value="HTH-TYPE TRANSCRIPTIONAL ACTIVATOR RHAS-RELATED"/>
    <property type="match status" value="1"/>
</dbReference>
<dbReference type="AlphaFoldDB" id="A0A0S3EZ87"/>
<dbReference type="SUPFAM" id="SSF46689">
    <property type="entry name" value="Homeodomain-like"/>
    <property type="match status" value="2"/>
</dbReference>
<dbReference type="GO" id="GO:0003700">
    <property type="term" value="F:DNA-binding transcription factor activity"/>
    <property type="evidence" value="ECO:0007669"/>
    <property type="project" value="InterPro"/>
</dbReference>
<dbReference type="EMBL" id="CP013264">
    <property type="protein sequence ID" value="ALR20760.1"/>
    <property type="molecule type" value="Genomic_DNA"/>
</dbReference>